<proteinExistence type="predicted"/>
<accession>A0A5M6CWF6</accession>
<gene>
    <name evidence="1" type="ORF">FYK55_26780</name>
</gene>
<organism evidence="1 2">
    <name type="scientific">Roseiconus nitratireducens</name>
    <dbReference type="NCBI Taxonomy" id="2605748"/>
    <lineage>
        <taxon>Bacteria</taxon>
        <taxon>Pseudomonadati</taxon>
        <taxon>Planctomycetota</taxon>
        <taxon>Planctomycetia</taxon>
        <taxon>Pirellulales</taxon>
        <taxon>Pirellulaceae</taxon>
        <taxon>Roseiconus</taxon>
    </lineage>
</organism>
<name>A0A5M6CWF6_9BACT</name>
<protein>
    <submittedName>
        <fullName evidence="1">Uncharacterized protein</fullName>
    </submittedName>
</protein>
<dbReference type="AlphaFoldDB" id="A0A5M6CWF6"/>
<reference evidence="1 2" key="1">
    <citation type="submission" date="2019-08" db="EMBL/GenBank/DDBJ databases">
        <authorList>
            <person name="Dhanesh K."/>
            <person name="Kumar G."/>
            <person name="Sasikala C."/>
            <person name="Venkata Ramana C."/>
        </authorList>
    </citation>
    <scope>NUCLEOTIDE SEQUENCE [LARGE SCALE GENOMIC DNA]</scope>
    <source>
        <strain evidence="1 2">JC645</strain>
    </source>
</reference>
<dbReference type="Proteomes" id="UP000324479">
    <property type="component" value="Unassembled WGS sequence"/>
</dbReference>
<keyword evidence="2" id="KW-1185">Reference proteome</keyword>
<evidence type="ECO:0000313" key="2">
    <source>
        <dbReference type="Proteomes" id="UP000324479"/>
    </source>
</evidence>
<evidence type="ECO:0000313" key="1">
    <source>
        <dbReference type="EMBL" id="KAA5538720.1"/>
    </source>
</evidence>
<sequence>MPAIKAAAGYVRDDETVTTKELANRFGRSERWVKDTIRDADLIDVSYADLGSGLLLVSGRHFRLAVEAVARRQRVEREANQ</sequence>
<dbReference type="EMBL" id="VWOX01000027">
    <property type="protein sequence ID" value="KAA5538720.1"/>
    <property type="molecule type" value="Genomic_DNA"/>
</dbReference>
<comment type="caution">
    <text evidence="1">The sequence shown here is derived from an EMBL/GenBank/DDBJ whole genome shotgun (WGS) entry which is preliminary data.</text>
</comment>
<dbReference type="RefSeq" id="WP_150079717.1">
    <property type="nucleotide sequence ID" value="NZ_VWOX01000027.1"/>
</dbReference>